<keyword evidence="6" id="KW-0326">Glycosidase</keyword>
<dbReference type="PANTHER" id="PTHR10429:SF0">
    <property type="entry name" value="DNA-3-METHYLADENINE GLYCOSYLASE"/>
    <property type="match status" value="1"/>
</dbReference>
<evidence type="ECO:0000256" key="4">
    <source>
        <dbReference type="ARBA" id="ARBA00023204"/>
    </source>
</evidence>
<keyword evidence="2 5" id="KW-0227">DNA damage</keyword>
<dbReference type="GO" id="GO:0003677">
    <property type="term" value="F:DNA binding"/>
    <property type="evidence" value="ECO:0007669"/>
    <property type="project" value="InterPro"/>
</dbReference>
<dbReference type="Pfam" id="PF02245">
    <property type="entry name" value="Pur_DNA_glyco"/>
    <property type="match status" value="1"/>
</dbReference>
<dbReference type="HAMAP" id="MF_00527">
    <property type="entry name" value="3MGH"/>
    <property type="match status" value="1"/>
</dbReference>
<accession>A0A075HCW2</accession>
<keyword evidence="3 5" id="KW-0378">Hydrolase</keyword>
<proteinExistence type="inferred from homology"/>
<reference evidence="6" key="1">
    <citation type="journal article" date="2014" name="Genome Biol. Evol.">
        <title>Pangenome evidence for extensive interdomain horizontal transfer affecting lineage core and shell genes in uncultured planktonic thaumarchaeota and euryarchaeota.</title>
        <authorList>
            <person name="Deschamps P."/>
            <person name="Zivanovic Y."/>
            <person name="Moreira D."/>
            <person name="Rodriguez-Valera F."/>
            <person name="Lopez-Garcia P."/>
        </authorList>
    </citation>
    <scope>NUCLEOTIDE SEQUENCE</scope>
</reference>
<dbReference type="GO" id="GO:0003905">
    <property type="term" value="F:alkylbase DNA N-glycosylase activity"/>
    <property type="evidence" value="ECO:0007669"/>
    <property type="project" value="InterPro"/>
</dbReference>
<dbReference type="Gene3D" id="3.10.300.10">
    <property type="entry name" value="Methylpurine-DNA glycosylase (MPG)"/>
    <property type="match status" value="1"/>
</dbReference>
<name>A0A075HCW2_9ARCH</name>
<dbReference type="SUPFAM" id="SSF50486">
    <property type="entry name" value="FMT C-terminal domain-like"/>
    <property type="match status" value="1"/>
</dbReference>
<evidence type="ECO:0000256" key="3">
    <source>
        <dbReference type="ARBA" id="ARBA00022801"/>
    </source>
</evidence>
<evidence type="ECO:0000256" key="1">
    <source>
        <dbReference type="ARBA" id="ARBA00009232"/>
    </source>
</evidence>
<dbReference type="PANTHER" id="PTHR10429">
    <property type="entry name" value="DNA-3-METHYLADENINE GLYCOSYLASE"/>
    <property type="match status" value="1"/>
</dbReference>
<dbReference type="GO" id="GO:0006284">
    <property type="term" value="P:base-excision repair"/>
    <property type="evidence" value="ECO:0007669"/>
    <property type="project" value="InterPro"/>
</dbReference>
<sequence>MLKNLRPVEREFYNRDTLKVAKDILGKILVRKTKKGDMTGRIVEVEAYKFGEYDKASHASKRCTVSNQAMFGENGHAYVYFTYGMYFMLNVVAKKKTDPAGAVLIRGLEPIDGIKHMIKNRKGKLTNNLTNGPGKLSEALQINKKLNNHDLTEKGELCIVDLEKRKERILTSGRIGISMDVEKEWRFYLDDNPYVSKYKFNKK</sequence>
<dbReference type="CDD" id="cd00540">
    <property type="entry name" value="AAG"/>
    <property type="match status" value="1"/>
</dbReference>
<dbReference type="AlphaFoldDB" id="A0A075HCW2"/>
<evidence type="ECO:0000256" key="5">
    <source>
        <dbReference type="HAMAP-Rule" id="MF_00527"/>
    </source>
</evidence>
<evidence type="ECO:0000256" key="2">
    <source>
        <dbReference type="ARBA" id="ARBA00022763"/>
    </source>
</evidence>
<protein>
    <recommendedName>
        <fullName evidence="5">Putative 3-methyladenine DNA glycosylase</fullName>
        <ecNumber evidence="5">3.2.2.-</ecNumber>
    </recommendedName>
</protein>
<dbReference type="EMBL" id="KF900925">
    <property type="protein sequence ID" value="AIF11703.1"/>
    <property type="molecule type" value="Genomic_DNA"/>
</dbReference>
<dbReference type="FunFam" id="3.10.300.10:FF:000001">
    <property type="entry name" value="Putative 3-methyladenine DNA glycosylase"/>
    <property type="match status" value="1"/>
</dbReference>
<dbReference type="InterPro" id="IPR036995">
    <property type="entry name" value="MPG_sf"/>
</dbReference>
<evidence type="ECO:0000313" key="6">
    <source>
        <dbReference type="EMBL" id="AIF11703.1"/>
    </source>
</evidence>
<dbReference type="NCBIfam" id="TIGR00567">
    <property type="entry name" value="3mg"/>
    <property type="match status" value="1"/>
</dbReference>
<dbReference type="InterPro" id="IPR003180">
    <property type="entry name" value="MPG"/>
</dbReference>
<dbReference type="InterPro" id="IPR011034">
    <property type="entry name" value="Formyl_transferase-like_C_sf"/>
</dbReference>
<comment type="similarity">
    <text evidence="1 5">Belongs to the DNA glycosylase MPG family.</text>
</comment>
<organism evidence="6">
    <name type="scientific">uncultured marine thaumarchaeote KM3_53_E01</name>
    <dbReference type="NCBI Taxonomy" id="1456183"/>
    <lineage>
        <taxon>Archaea</taxon>
        <taxon>Nitrososphaerota</taxon>
        <taxon>environmental samples</taxon>
    </lineage>
</organism>
<keyword evidence="4 5" id="KW-0234">DNA repair</keyword>
<gene>
    <name evidence="6" type="primary">MPG</name>
</gene>
<dbReference type="EC" id="3.2.2.-" evidence="5"/>